<dbReference type="RefSeq" id="WP_256506024.1">
    <property type="nucleotide sequence ID" value="NZ_CP101740.1"/>
</dbReference>
<sequence length="84" mass="9196">MPQHDDEFERIRAVIEMAQRLNTSLHAKLVDKGVAPIDALIAGTYALHQLATKFHGDPIAAVEWLRDAIDTIEGQAMGGGRVPH</sequence>
<accession>A0ABY5L934</accession>
<protein>
    <submittedName>
        <fullName evidence="1">Uncharacterized protein</fullName>
    </submittedName>
</protein>
<name>A0ABY5L934_9SPHN</name>
<evidence type="ECO:0000313" key="1">
    <source>
        <dbReference type="EMBL" id="UUL82229.1"/>
    </source>
</evidence>
<evidence type="ECO:0000313" key="2">
    <source>
        <dbReference type="Proteomes" id="UP001058533"/>
    </source>
</evidence>
<gene>
    <name evidence="1" type="ORF">NMP03_13735</name>
</gene>
<proteinExistence type="predicted"/>
<reference evidence="1" key="1">
    <citation type="submission" date="2022-07" db="EMBL/GenBank/DDBJ databases">
        <title>Sphingomonas sp. nov., a novel bacterium isolated from the north slope of the Mount Everest.</title>
        <authorList>
            <person name="Cui X."/>
            <person name="Liu Y."/>
        </authorList>
    </citation>
    <scope>NUCLEOTIDE SEQUENCE</scope>
    <source>
        <strain evidence="1">S5-59</strain>
    </source>
</reference>
<organism evidence="1 2">
    <name type="scientific">Sphingomonas qomolangmaensis</name>
    <dbReference type="NCBI Taxonomy" id="2918765"/>
    <lineage>
        <taxon>Bacteria</taxon>
        <taxon>Pseudomonadati</taxon>
        <taxon>Pseudomonadota</taxon>
        <taxon>Alphaproteobacteria</taxon>
        <taxon>Sphingomonadales</taxon>
        <taxon>Sphingomonadaceae</taxon>
        <taxon>Sphingomonas</taxon>
    </lineage>
</organism>
<keyword evidence="2" id="KW-1185">Reference proteome</keyword>
<dbReference type="EMBL" id="CP101740">
    <property type="protein sequence ID" value="UUL82229.1"/>
    <property type="molecule type" value="Genomic_DNA"/>
</dbReference>
<dbReference type="Proteomes" id="UP001058533">
    <property type="component" value="Chromosome"/>
</dbReference>